<gene>
    <name evidence="1" type="ORF">S01H1_46899</name>
</gene>
<dbReference type="EMBL" id="BARS01030048">
    <property type="protein sequence ID" value="GAG17318.1"/>
    <property type="molecule type" value="Genomic_DNA"/>
</dbReference>
<evidence type="ECO:0000313" key="1">
    <source>
        <dbReference type="EMBL" id="GAG17318.1"/>
    </source>
</evidence>
<protein>
    <submittedName>
        <fullName evidence="1">Uncharacterized protein</fullName>
    </submittedName>
</protein>
<dbReference type="AlphaFoldDB" id="X0VXZ7"/>
<accession>X0VXZ7</accession>
<feature type="non-terminal residue" evidence="1">
    <location>
        <position position="263"/>
    </location>
</feature>
<organism evidence="1">
    <name type="scientific">marine sediment metagenome</name>
    <dbReference type="NCBI Taxonomy" id="412755"/>
    <lineage>
        <taxon>unclassified sequences</taxon>
        <taxon>metagenomes</taxon>
        <taxon>ecological metagenomes</taxon>
    </lineage>
</organism>
<proteinExistence type="predicted"/>
<reference evidence="1" key="1">
    <citation type="journal article" date="2014" name="Front. Microbiol.">
        <title>High frequency of phylogenetically diverse reductive dehalogenase-homologous genes in deep subseafloor sedimentary metagenomes.</title>
        <authorList>
            <person name="Kawai M."/>
            <person name="Futagami T."/>
            <person name="Toyoda A."/>
            <person name="Takaki Y."/>
            <person name="Nishi S."/>
            <person name="Hori S."/>
            <person name="Arai W."/>
            <person name="Tsubouchi T."/>
            <person name="Morono Y."/>
            <person name="Uchiyama I."/>
            <person name="Ito T."/>
            <person name="Fujiyama A."/>
            <person name="Inagaki F."/>
            <person name="Takami H."/>
        </authorList>
    </citation>
    <scope>NUCLEOTIDE SEQUENCE</scope>
    <source>
        <strain evidence="1">Expedition CK06-06</strain>
    </source>
</reference>
<feature type="non-terminal residue" evidence="1">
    <location>
        <position position="1"/>
    </location>
</feature>
<name>X0VXZ7_9ZZZZ</name>
<sequence>LHRPMRIREYDPGTELTYDLDPIEPQHRGHLLRVHLRIERSVGGGFAGQVYQARLLSIQNGVVPGVEAGKTYALKILIPSSGFALFFRNLLFAIGFQSPFQLQCNPVAARCGALWQKFIHRAAAARFGDPGAVNNVHGILVDRQLGACGELSDWIDGRTWRLEVDDRMDMLKRWQKGEQVNSRELGSPEYRTKKEFMRDFVALLHEMGAHEFARQYEWSTCKSQPNCLKRSSTEEDPLQGLVAVDFRAGLTLLPFLPMSPGDV</sequence>
<comment type="caution">
    <text evidence="1">The sequence shown here is derived from an EMBL/GenBank/DDBJ whole genome shotgun (WGS) entry which is preliminary data.</text>
</comment>